<keyword evidence="1" id="KW-0732">Signal</keyword>
<evidence type="ECO:0000313" key="2">
    <source>
        <dbReference type="EMBL" id="MBC9932373.1"/>
    </source>
</evidence>
<sequence length="136" mass="15320">MKNWLYLPLLLLAVVFSSCTKTTNEVVIPNKTIFFDVAPNSWILDGDVYFVQFKDLPELTSDANQVDGVVVSVSRQSNGAYSFYELLPEVFNNEYYNVIHETGKVTIELRGPNGTKAQVPNVNMRFKVVIVPSVQN</sequence>
<protein>
    <submittedName>
        <fullName evidence="2">Uncharacterized protein</fullName>
    </submittedName>
</protein>
<reference evidence="2 3" key="1">
    <citation type="submission" date="2020-09" db="EMBL/GenBank/DDBJ databases">
        <title>Genome sequences of type strains of Chitinophaga qingshengii and Chitinophaga varians.</title>
        <authorList>
            <person name="Kittiwongwattana C."/>
        </authorList>
    </citation>
    <scope>NUCLEOTIDE SEQUENCE [LARGE SCALE GENOMIC DNA]</scope>
    <source>
        <strain evidence="2 3">JCM 30026</strain>
    </source>
</reference>
<accession>A0ABR7TQV4</accession>
<proteinExistence type="predicted"/>
<evidence type="ECO:0000313" key="3">
    <source>
        <dbReference type="Proteomes" id="UP000659124"/>
    </source>
</evidence>
<dbReference type="Proteomes" id="UP000659124">
    <property type="component" value="Unassembled WGS sequence"/>
</dbReference>
<name>A0ABR7TQV4_9BACT</name>
<feature type="chain" id="PRO_5046973817" evidence="1">
    <location>
        <begin position="21"/>
        <end position="136"/>
    </location>
</feature>
<feature type="signal peptide" evidence="1">
    <location>
        <begin position="1"/>
        <end position="20"/>
    </location>
</feature>
<gene>
    <name evidence="2" type="ORF">ICL07_18445</name>
</gene>
<dbReference type="EMBL" id="JACVFC010000002">
    <property type="protein sequence ID" value="MBC9932373.1"/>
    <property type="molecule type" value="Genomic_DNA"/>
</dbReference>
<evidence type="ECO:0000256" key="1">
    <source>
        <dbReference type="SAM" id="SignalP"/>
    </source>
</evidence>
<dbReference type="RefSeq" id="WP_188089497.1">
    <property type="nucleotide sequence ID" value="NZ_JACVFC010000002.1"/>
</dbReference>
<keyword evidence="3" id="KW-1185">Reference proteome</keyword>
<dbReference type="PROSITE" id="PS51257">
    <property type="entry name" value="PROKAR_LIPOPROTEIN"/>
    <property type="match status" value="1"/>
</dbReference>
<comment type="caution">
    <text evidence="2">The sequence shown here is derived from an EMBL/GenBank/DDBJ whole genome shotgun (WGS) entry which is preliminary data.</text>
</comment>
<organism evidence="2 3">
    <name type="scientific">Chitinophaga qingshengii</name>
    <dbReference type="NCBI Taxonomy" id="1569794"/>
    <lineage>
        <taxon>Bacteria</taxon>
        <taxon>Pseudomonadati</taxon>
        <taxon>Bacteroidota</taxon>
        <taxon>Chitinophagia</taxon>
        <taxon>Chitinophagales</taxon>
        <taxon>Chitinophagaceae</taxon>
        <taxon>Chitinophaga</taxon>
    </lineage>
</organism>